<dbReference type="InterPro" id="IPR036271">
    <property type="entry name" value="Tet_transcr_reg_TetR-rel_C_sf"/>
</dbReference>
<feature type="compositionally biased region" description="Pro residues" evidence="3">
    <location>
        <begin position="1"/>
        <end position="10"/>
    </location>
</feature>
<dbReference type="PANTHER" id="PTHR30055">
    <property type="entry name" value="HTH-TYPE TRANSCRIPTIONAL REGULATOR RUTR"/>
    <property type="match status" value="1"/>
</dbReference>
<gene>
    <name evidence="5" type="ORF">NVS88_18395</name>
</gene>
<dbReference type="GO" id="GO:0003700">
    <property type="term" value="F:DNA-binding transcription factor activity"/>
    <property type="evidence" value="ECO:0007669"/>
    <property type="project" value="TreeGrafter"/>
</dbReference>
<dbReference type="PRINTS" id="PR00455">
    <property type="entry name" value="HTHTETR"/>
</dbReference>
<sequence length="253" mass="27618">MTTTPSPEPARAPGAEADPDAPAVPHSPAPHLDDRLRRGREEFVDAAYRVIDAEGPNPSMDAIAREAGTTKPRLYRHFTDKADLFRAVAQRLADDVYTVIRPDFDFFMRTPEQALRHAVTGFAEVITRHPNVFRFLAQSRMRPDGQSMALPMDVGRDLTDRIGKLASAILSAADADDTGVDFTSRAAVGAIVAVTDLWISSDGGPEPIGADEFVDRLTTLLWGLIDAFLRTKALELDPHEPLFVALARLHGAP</sequence>
<evidence type="ECO:0000256" key="2">
    <source>
        <dbReference type="PROSITE-ProRule" id="PRU00335"/>
    </source>
</evidence>
<evidence type="ECO:0000256" key="3">
    <source>
        <dbReference type="SAM" id="MobiDB-lite"/>
    </source>
</evidence>
<dbReference type="SUPFAM" id="SSF48498">
    <property type="entry name" value="Tetracyclin repressor-like, C-terminal domain"/>
    <property type="match status" value="1"/>
</dbReference>
<dbReference type="InterPro" id="IPR001647">
    <property type="entry name" value="HTH_TetR"/>
</dbReference>
<evidence type="ECO:0000259" key="4">
    <source>
        <dbReference type="PROSITE" id="PS50977"/>
    </source>
</evidence>
<evidence type="ECO:0000256" key="1">
    <source>
        <dbReference type="ARBA" id="ARBA00023125"/>
    </source>
</evidence>
<proteinExistence type="predicted"/>
<organism evidence="5 6">
    <name type="scientific">Speluncibacter jeojiensis</name>
    <dbReference type="NCBI Taxonomy" id="2710754"/>
    <lineage>
        <taxon>Bacteria</taxon>
        <taxon>Bacillati</taxon>
        <taxon>Actinomycetota</taxon>
        <taxon>Actinomycetes</taxon>
        <taxon>Mycobacteriales</taxon>
        <taxon>Speluncibacteraceae</taxon>
        <taxon>Speluncibacter</taxon>
    </lineage>
</organism>
<evidence type="ECO:0000313" key="6">
    <source>
        <dbReference type="Proteomes" id="UP001152755"/>
    </source>
</evidence>
<dbReference type="PROSITE" id="PS50977">
    <property type="entry name" value="HTH_TETR_2"/>
    <property type="match status" value="1"/>
</dbReference>
<dbReference type="Gene3D" id="1.10.357.10">
    <property type="entry name" value="Tetracycline Repressor, domain 2"/>
    <property type="match status" value="1"/>
</dbReference>
<feature type="domain" description="HTH tetR-type" evidence="4">
    <location>
        <begin position="37"/>
        <end position="96"/>
    </location>
</feature>
<dbReference type="RefSeq" id="WP_277829798.1">
    <property type="nucleotide sequence ID" value="NZ_JAAIVF010000001.1"/>
</dbReference>
<dbReference type="EMBL" id="JANRHA010000014">
    <property type="protein sequence ID" value="MDG3016529.1"/>
    <property type="molecule type" value="Genomic_DNA"/>
</dbReference>
<dbReference type="InterPro" id="IPR009057">
    <property type="entry name" value="Homeodomain-like_sf"/>
</dbReference>
<dbReference type="Proteomes" id="UP001152755">
    <property type="component" value="Unassembled WGS sequence"/>
</dbReference>
<dbReference type="GO" id="GO:0000976">
    <property type="term" value="F:transcription cis-regulatory region binding"/>
    <property type="evidence" value="ECO:0007669"/>
    <property type="project" value="TreeGrafter"/>
</dbReference>
<feature type="compositionally biased region" description="Low complexity" evidence="3">
    <location>
        <begin position="11"/>
        <end position="24"/>
    </location>
</feature>
<dbReference type="Pfam" id="PF00440">
    <property type="entry name" value="TetR_N"/>
    <property type="match status" value="1"/>
</dbReference>
<keyword evidence="6" id="KW-1185">Reference proteome</keyword>
<dbReference type="AlphaFoldDB" id="A0A9X4M491"/>
<keyword evidence="1 2" id="KW-0238">DNA-binding</keyword>
<name>A0A9X4M491_9ACTN</name>
<protein>
    <submittedName>
        <fullName evidence="5">TetR/AcrR family transcriptional regulator</fullName>
    </submittedName>
</protein>
<feature type="region of interest" description="Disordered" evidence="3">
    <location>
        <begin position="1"/>
        <end position="36"/>
    </location>
</feature>
<accession>A0A9X4M491</accession>
<evidence type="ECO:0000313" key="5">
    <source>
        <dbReference type="EMBL" id="MDG3016529.1"/>
    </source>
</evidence>
<comment type="caution">
    <text evidence="5">The sequence shown here is derived from an EMBL/GenBank/DDBJ whole genome shotgun (WGS) entry which is preliminary data.</text>
</comment>
<dbReference type="InterPro" id="IPR050109">
    <property type="entry name" value="HTH-type_TetR-like_transc_reg"/>
</dbReference>
<reference evidence="5" key="1">
    <citation type="submission" date="2022-08" db="EMBL/GenBank/DDBJ databases">
        <title>Genome analysis of Corynebacteriales strain.</title>
        <authorList>
            <person name="Lee S.D."/>
        </authorList>
    </citation>
    <scope>NUCLEOTIDE SEQUENCE</scope>
    <source>
        <strain evidence="5">D3-21</strain>
    </source>
</reference>
<dbReference type="PANTHER" id="PTHR30055:SF160">
    <property type="entry name" value="TRANSCRIPTIONAL REGULATORY PROTEIN (PROBABLY ASNC-FAMILY)-RELATED"/>
    <property type="match status" value="1"/>
</dbReference>
<feature type="DNA-binding region" description="H-T-H motif" evidence="2">
    <location>
        <begin position="59"/>
        <end position="78"/>
    </location>
</feature>
<dbReference type="SUPFAM" id="SSF46689">
    <property type="entry name" value="Homeodomain-like"/>
    <property type="match status" value="1"/>
</dbReference>